<reference evidence="17 18" key="1">
    <citation type="submission" date="2018-11" db="EMBL/GenBank/DDBJ databases">
        <title>Rufibacter latericius sp. nov., isolated from water in Baiyang Lake.</title>
        <authorList>
            <person name="Yang Y."/>
        </authorList>
    </citation>
    <scope>NUCLEOTIDE SEQUENCE [LARGE SCALE GENOMIC DNA]</scope>
    <source>
        <strain evidence="17 18">R-22-1c-1</strain>
    </source>
</reference>
<keyword evidence="11" id="KW-0902">Two-component regulatory system</keyword>
<dbReference type="InterPro" id="IPR035965">
    <property type="entry name" value="PAS-like_dom_sf"/>
</dbReference>
<dbReference type="Proteomes" id="UP000272117">
    <property type="component" value="Unassembled WGS sequence"/>
</dbReference>
<sequence>MNETTYGKSDRQDAPAPTADRLAQLEAENQLLRTQISQLQEEKSAYQLQREAENALTQRYEESQSRFKSIFYQSKLANKIIAPDLRVIQINEALQKMLGYSEEEIIGTRITEYAHPDFISHWRELQENLWTRQIPSFQIETCLVRKDGTPFWCQVTSILFKDQGKTLGYTIIDDITERKQLELDLKKLYDKQETIMHMVAHDLKNPLINIQLAVDLLKENLEQVLLSHQEEQAECFDLLGLISETSEKMFALIHDLLFIGELEILEAFEETNLNSFIQHQLSFLGAAAKKKGIKVVFQAPETPFFVHLHRERFKRLLDNLLSNAVKFTPAGSGEINISLKKADQGVLLQVTDTGVGIPENLQPTVFDRFTKASRLGTEGEPTTGLGLYIVKQIVELHKGQIWVESQENVGTSFFIQLT</sequence>
<dbReference type="EMBL" id="RJJD01000001">
    <property type="protein sequence ID" value="RNI31180.1"/>
    <property type="molecule type" value="Genomic_DNA"/>
</dbReference>
<evidence type="ECO:0000256" key="13">
    <source>
        <dbReference type="SAM" id="Coils"/>
    </source>
</evidence>
<feature type="domain" description="PAC" evidence="16">
    <location>
        <begin position="137"/>
        <end position="187"/>
    </location>
</feature>
<evidence type="ECO:0000256" key="6">
    <source>
        <dbReference type="ARBA" id="ARBA00022692"/>
    </source>
</evidence>
<dbReference type="SUPFAM" id="SSF55874">
    <property type="entry name" value="ATPase domain of HSP90 chaperone/DNA topoisomerase II/histidine kinase"/>
    <property type="match status" value="1"/>
</dbReference>
<dbReference type="SUPFAM" id="SSF55785">
    <property type="entry name" value="PYP-like sensor domain (PAS domain)"/>
    <property type="match status" value="1"/>
</dbReference>
<keyword evidence="10" id="KW-1133">Transmembrane helix</keyword>
<evidence type="ECO:0000259" key="15">
    <source>
        <dbReference type="PROSITE" id="PS50112"/>
    </source>
</evidence>
<dbReference type="SMART" id="SM00388">
    <property type="entry name" value="HisKA"/>
    <property type="match status" value="1"/>
</dbReference>
<keyword evidence="13" id="KW-0175">Coiled coil</keyword>
<dbReference type="SUPFAM" id="SSF47384">
    <property type="entry name" value="Homodimeric domain of signal transducing histidine kinase"/>
    <property type="match status" value="1"/>
</dbReference>
<dbReference type="InterPro" id="IPR036097">
    <property type="entry name" value="HisK_dim/P_sf"/>
</dbReference>
<dbReference type="GO" id="GO:0000155">
    <property type="term" value="F:phosphorelay sensor kinase activity"/>
    <property type="evidence" value="ECO:0007669"/>
    <property type="project" value="InterPro"/>
</dbReference>
<keyword evidence="5" id="KW-0808">Transferase</keyword>
<dbReference type="InterPro" id="IPR003594">
    <property type="entry name" value="HATPase_dom"/>
</dbReference>
<evidence type="ECO:0000259" key="16">
    <source>
        <dbReference type="PROSITE" id="PS50113"/>
    </source>
</evidence>
<dbReference type="InterPro" id="IPR000700">
    <property type="entry name" value="PAS-assoc_C"/>
</dbReference>
<dbReference type="GO" id="GO:0000156">
    <property type="term" value="F:phosphorelay response regulator activity"/>
    <property type="evidence" value="ECO:0007669"/>
    <property type="project" value="TreeGrafter"/>
</dbReference>
<dbReference type="InterPro" id="IPR000014">
    <property type="entry name" value="PAS"/>
</dbReference>
<comment type="catalytic activity">
    <reaction evidence="1">
        <text>ATP + protein L-histidine = ADP + protein N-phospho-L-histidine.</text>
        <dbReference type="EC" id="2.7.13.3"/>
    </reaction>
</comment>
<dbReference type="InterPro" id="IPR003661">
    <property type="entry name" value="HisK_dim/P_dom"/>
</dbReference>
<dbReference type="SMART" id="SM00086">
    <property type="entry name" value="PAC"/>
    <property type="match status" value="1"/>
</dbReference>
<dbReference type="PROSITE" id="PS50113">
    <property type="entry name" value="PAC"/>
    <property type="match status" value="1"/>
</dbReference>
<dbReference type="NCBIfam" id="TIGR00229">
    <property type="entry name" value="sensory_box"/>
    <property type="match status" value="1"/>
</dbReference>
<dbReference type="Gene3D" id="3.30.565.10">
    <property type="entry name" value="Histidine kinase-like ATPase, C-terminal domain"/>
    <property type="match status" value="1"/>
</dbReference>
<evidence type="ECO:0000256" key="4">
    <source>
        <dbReference type="ARBA" id="ARBA00022553"/>
    </source>
</evidence>
<evidence type="ECO:0000259" key="14">
    <source>
        <dbReference type="PROSITE" id="PS50109"/>
    </source>
</evidence>
<comment type="caution">
    <text evidence="17">The sequence shown here is derived from an EMBL/GenBank/DDBJ whole genome shotgun (WGS) entry which is preliminary data.</text>
</comment>
<dbReference type="RefSeq" id="WP_123125084.1">
    <property type="nucleotide sequence ID" value="NZ_RJJD01000001.1"/>
</dbReference>
<dbReference type="Pfam" id="PF13426">
    <property type="entry name" value="PAS_9"/>
    <property type="match status" value="1"/>
</dbReference>
<keyword evidence="9" id="KW-0067">ATP-binding</keyword>
<evidence type="ECO:0000256" key="3">
    <source>
        <dbReference type="ARBA" id="ARBA00012438"/>
    </source>
</evidence>
<dbReference type="PRINTS" id="PR00344">
    <property type="entry name" value="BCTRLSENSOR"/>
</dbReference>
<dbReference type="FunFam" id="3.30.565.10:FF:000006">
    <property type="entry name" value="Sensor histidine kinase WalK"/>
    <property type="match status" value="1"/>
</dbReference>
<dbReference type="InterPro" id="IPR001610">
    <property type="entry name" value="PAC"/>
</dbReference>
<dbReference type="Gene3D" id="3.30.450.20">
    <property type="entry name" value="PAS domain"/>
    <property type="match status" value="1"/>
</dbReference>
<dbReference type="GO" id="GO:0030295">
    <property type="term" value="F:protein kinase activator activity"/>
    <property type="evidence" value="ECO:0007669"/>
    <property type="project" value="TreeGrafter"/>
</dbReference>
<organism evidence="17 18">
    <name type="scientific">Rufibacter latericius</name>
    <dbReference type="NCBI Taxonomy" id="2487040"/>
    <lineage>
        <taxon>Bacteria</taxon>
        <taxon>Pseudomonadati</taxon>
        <taxon>Bacteroidota</taxon>
        <taxon>Cytophagia</taxon>
        <taxon>Cytophagales</taxon>
        <taxon>Hymenobacteraceae</taxon>
        <taxon>Rufibacter</taxon>
    </lineage>
</organism>
<protein>
    <recommendedName>
        <fullName evidence="3">histidine kinase</fullName>
        <ecNumber evidence="3">2.7.13.3</ecNumber>
    </recommendedName>
</protein>
<dbReference type="InterPro" id="IPR004358">
    <property type="entry name" value="Sig_transdc_His_kin-like_C"/>
</dbReference>
<evidence type="ECO:0000256" key="10">
    <source>
        <dbReference type="ARBA" id="ARBA00022989"/>
    </source>
</evidence>
<dbReference type="GO" id="GO:0016020">
    <property type="term" value="C:membrane"/>
    <property type="evidence" value="ECO:0007669"/>
    <property type="project" value="UniProtKB-SubCell"/>
</dbReference>
<dbReference type="PROSITE" id="PS50109">
    <property type="entry name" value="HIS_KIN"/>
    <property type="match status" value="1"/>
</dbReference>
<dbReference type="Pfam" id="PF00512">
    <property type="entry name" value="HisKA"/>
    <property type="match status" value="1"/>
</dbReference>
<dbReference type="SMART" id="SM00091">
    <property type="entry name" value="PAS"/>
    <property type="match status" value="1"/>
</dbReference>
<evidence type="ECO:0000256" key="1">
    <source>
        <dbReference type="ARBA" id="ARBA00000085"/>
    </source>
</evidence>
<evidence type="ECO:0000256" key="12">
    <source>
        <dbReference type="ARBA" id="ARBA00023136"/>
    </source>
</evidence>
<dbReference type="GO" id="GO:0005524">
    <property type="term" value="F:ATP binding"/>
    <property type="evidence" value="ECO:0007669"/>
    <property type="project" value="UniProtKB-KW"/>
</dbReference>
<keyword evidence="7" id="KW-0547">Nucleotide-binding</keyword>
<evidence type="ECO:0000256" key="8">
    <source>
        <dbReference type="ARBA" id="ARBA00022777"/>
    </source>
</evidence>
<evidence type="ECO:0000313" key="18">
    <source>
        <dbReference type="Proteomes" id="UP000272117"/>
    </source>
</evidence>
<dbReference type="Gene3D" id="1.10.287.130">
    <property type="match status" value="1"/>
</dbReference>
<feature type="domain" description="PAS" evidence="15">
    <location>
        <begin position="86"/>
        <end position="117"/>
    </location>
</feature>
<evidence type="ECO:0000256" key="2">
    <source>
        <dbReference type="ARBA" id="ARBA00004141"/>
    </source>
</evidence>
<evidence type="ECO:0000256" key="11">
    <source>
        <dbReference type="ARBA" id="ARBA00023012"/>
    </source>
</evidence>
<proteinExistence type="predicted"/>
<comment type="subcellular location">
    <subcellularLocation>
        <location evidence="2">Membrane</location>
        <topology evidence="2">Multi-pass membrane protein</topology>
    </subcellularLocation>
</comment>
<dbReference type="CDD" id="cd00130">
    <property type="entry name" value="PAS"/>
    <property type="match status" value="1"/>
</dbReference>
<dbReference type="SMART" id="SM00387">
    <property type="entry name" value="HATPase_c"/>
    <property type="match status" value="1"/>
</dbReference>
<keyword evidence="18" id="KW-1185">Reference proteome</keyword>
<dbReference type="PANTHER" id="PTHR42878:SF7">
    <property type="entry name" value="SENSOR HISTIDINE KINASE GLRK"/>
    <property type="match status" value="1"/>
</dbReference>
<evidence type="ECO:0000313" key="17">
    <source>
        <dbReference type="EMBL" id="RNI31180.1"/>
    </source>
</evidence>
<accession>A0A3M9N071</accession>
<dbReference type="PANTHER" id="PTHR42878">
    <property type="entry name" value="TWO-COMPONENT HISTIDINE KINASE"/>
    <property type="match status" value="1"/>
</dbReference>
<feature type="coiled-coil region" evidence="13">
    <location>
        <begin position="22"/>
        <end position="56"/>
    </location>
</feature>
<dbReference type="OrthoDB" id="9757990at2"/>
<dbReference type="CDD" id="cd00082">
    <property type="entry name" value="HisKA"/>
    <property type="match status" value="1"/>
</dbReference>
<evidence type="ECO:0000256" key="9">
    <source>
        <dbReference type="ARBA" id="ARBA00022840"/>
    </source>
</evidence>
<keyword evidence="8" id="KW-0418">Kinase</keyword>
<name>A0A3M9N071_9BACT</name>
<dbReference type="InterPro" id="IPR036890">
    <property type="entry name" value="HATPase_C_sf"/>
</dbReference>
<dbReference type="AlphaFoldDB" id="A0A3M9N071"/>
<dbReference type="EC" id="2.7.13.3" evidence="3"/>
<dbReference type="Pfam" id="PF02518">
    <property type="entry name" value="HATPase_c"/>
    <property type="match status" value="1"/>
</dbReference>
<keyword evidence="12" id="KW-0472">Membrane</keyword>
<dbReference type="InterPro" id="IPR005467">
    <property type="entry name" value="His_kinase_dom"/>
</dbReference>
<keyword evidence="4" id="KW-0597">Phosphoprotein</keyword>
<dbReference type="GO" id="GO:0007234">
    <property type="term" value="P:osmosensory signaling via phosphorelay pathway"/>
    <property type="evidence" value="ECO:0007669"/>
    <property type="project" value="TreeGrafter"/>
</dbReference>
<dbReference type="PROSITE" id="PS50112">
    <property type="entry name" value="PAS"/>
    <property type="match status" value="1"/>
</dbReference>
<gene>
    <name evidence="17" type="ORF">EFB08_01190</name>
</gene>
<dbReference type="InterPro" id="IPR050351">
    <property type="entry name" value="BphY/WalK/GraS-like"/>
</dbReference>
<evidence type="ECO:0000256" key="7">
    <source>
        <dbReference type="ARBA" id="ARBA00022741"/>
    </source>
</evidence>
<keyword evidence="6" id="KW-0812">Transmembrane</keyword>
<feature type="domain" description="Histidine kinase" evidence="14">
    <location>
        <begin position="198"/>
        <end position="418"/>
    </location>
</feature>
<evidence type="ECO:0000256" key="5">
    <source>
        <dbReference type="ARBA" id="ARBA00022679"/>
    </source>
</evidence>